<dbReference type="GO" id="GO:0006096">
    <property type="term" value="P:glycolytic process"/>
    <property type="evidence" value="ECO:0007669"/>
    <property type="project" value="InterPro"/>
</dbReference>
<reference evidence="5" key="1">
    <citation type="submission" date="2018-12" db="EMBL/GenBank/DDBJ databases">
        <title>Complete genome sequence of Roseovarius sp. MME-070.</title>
        <authorList>
            <person name="Nam Y.-D."/>
            <person name="Kang J."/>
            <person name="Chung W.-H."/>
            <person name="Park Y.S."/>
        </authorList>
    </citation>
    <scope>NUCLEOTIDE SEQUENCE [LARGE SCALE GENOMIC DNA]</scope>
    <source>
        <strain evidence="5">MME-070</strain>
    </source>
</reference>
<name>A0A6I6IRE1_9RHOB</name>
<sequence length="313" mass="32790">MAERWLLADFGGTHTRAGLAENGRLAAQSVTRFRNDGFDGPQALLHAYLADQGSPAITAICAGVAGPVRYGIAQLTNHRWQVNGAALAADLGARSCHLLNDLQAQAYALDDLPDTAITPLFPGTPPPPGATRLVMGMGTGSNVAVAHRIGPDLFVPPAESGHAGLPFASGIQADLLAWLETLHTHNPMEKALSGPGLSNIHRFVTGRSLTPRDILAAYDADDADAARTLRLFVQLLGQVAGDLALAHLPMGGVFFIGGLARAVAPLLAPLGFLDRFTAKGPYTPILQDIPVSLITDDTAALLGCARALRQRTL</sequence>
<evidence type="ECO:0000256" key="2">
    <source>
        <dbReference type="ARBA" id="ARBA00022777"/>
    </source>
</evidence>
<dbReference type="Pfam" id="PF02685">
    <property type="entry name" value="Glucokinase"/>
    <property type="match status" value="1"/>
</dbReference>
<evidence type="ECO:0000256" key="1">
    <source>
        <dbReference type="ARBA" id="ARBA00022679"/>
    </source>
</evidence>
<dbReference type="Gene3D" id="3.30.420.40">
    <property type="match status" value="1"/>
</dbReference>
<dbReference type="CDD" id="cd24008">
    <property type="entry name" value="ASKHA_NBD_GLK"/>
    <property type="match status" value="1"/>
</dbReference>
<dbReference type="InterPro" id="IPR003836">
    <property type="entry name" value="Glucokinase"/>
</dbReference>
<dbReference type="OrthoDB" id="9800595at2"/>
<evidence type="ECO:0000256" key="3">
    <source>
        <dbReference type="RuleBase" id="RU004046"/>
    </source>
</evidence>
<dbReference type="EMBL" id="CP034348">
    <property type="protein sequence ID" value="QGX99639.1"/>
    <property type="molecule type" value="Genomic_DNA"/>
</dbReference>
<evidence type="ECO:0000313" key="5">
    <source>
        <dbReference type="Proteomes" id="UP000428330"/>
    </source>
</evidence>
<keyword evidence="5" id="KW-1185">Reference proteome</keyword>
<dbReference type="InterPro" id="IPR043129">
    <property type="entry name" value="ATPase_NBD"/>
</dbReference>
<gene>
    <name evidence="4" type="ORF">EI983_15740</name>
</gene>
<dbReference type="InterPro" id="IPR050201">
    <property type="entry name" value="Bacterial_glucokinase"/>
</dbReference>
<comment type="similarity">
    <text evidence="3">Belongs to the bacterial glucokinase family.</text>
</comment>
<dbReference type="RefSeq" id="WP_157708320.1">
    <property type="nucleotide sequence ID" value="NZ_CP034348.1"/>
</dbReference>
<dbReference type="Proteomes" id="UP000428330">
    <property type="component" value="Chromosome"/>
</dbReference>
<dbReference type="Gene3D" id="3.40.367.20">
    <property type="match status" value="1"/>
</dbReference>
<dbReference type="GO" id="GO:0005536">
    <property type="term" value="F:D-glucose binding"/>
    <property type="evidence" value="ECO:0007669"/>
    <property type="project" value="InterPro"/>
</dbReference>
<keyword evidence="1" id="KW-0808">Transferase</keyword>
<dbReference type="KEGG" id="rom:EI983_15740"/>
<dbReference type="PANTHER" id="PTHR47690:SF1">
    <property type="entry name" value="GLUCOKINASE"/>
    <property type="match status" value="1"/>
</dbReference>
<proteinExistence type="inferred from homology"/>
<dbReference type="PANTHER" id="PTHR47690">
    <property type="entry name" value="GLUCOKINASE"/>
    <property type="match status" value="1"/>
</dbReference>
<dbReference type="GO" id="GO:0005524">
    <property type="term" value="F:ATP binding"/>
    <property type="evidence" value="ECO:0007669"/>
    <property type="project" value="InterPro"/>
</dbReference>
<keyword evidence="2 4" id="KW-0418">Kinase</keyword>
<evidence type="ECO:0000313" key="4">
    <source>
        <dbReference type="EMBL" id="QGX99639.1"/>
    </source>
</evidence>
<protein>
    <submittedName>
        <fullName evidence="4">Glucokinase</fullName>
    </submittedName>
</protein>
<accession>A0A6I6IRE1</accession>
<organism evidence="4 5">
    <name type="scientific">Roseovarius faecimaris</name>
    <dbReference type="NCBI Taxonomy" id="2494550"/>
    <lineage>
        <taxon>Bacteria</taxon>
        <taxon>Pseudomonadati</taxon>
        <taxon>Pseudomonadota</taxon>
        <taxon>Alphaproteobacteria</taxon>
        <taxon>Rhodobacterales</taxon>
        <taxon>Roseobacteraceae</taxon>
        <taxon>Roseovarius</taxon>
    </lineage>
</organism>
<dbReference type="SUPFAM" id="SSF53067">
    <property type="entry name" value="Actin-like ATPase domain"/>
    <property type="match status" value="1"/>
</dbReference>
<dbReference type="AlphaFoldDB" id="A0A6I6IRE1"/>
<dbReference type="GO" id="GO:0004340">
    <property type="term" value="F:glucokinase activity"/>
    <property type="evidence" value="ECO:0007669"/>
    <property type="project" value="InterPro"/>
</dbReference>
<dbReference type="GO" id="GO:0005829">
    <property type="term" value="C:cytosol"/>
    <property type="evidence" value="ECO:0007669"/>
    <property type="project" value="TreeGrafter"/>
</dbReference>